<comment type="caution">
    <text evidence="1">The sequence shown here is derived from an EMBL/GenBank/DDBJ whole genome shotgun (WGS) entry which is preliminary data.</text>
</comment>
<reference evidence="1 2" key="1">
    <citation type="submission" date="2018-06" db="EMBL/GenBank/DDBJ databases">
        <title>Comparative genomics of Brasilonema spp. strains.</title>
        <authorList>
            <person name="Alvarenga D.O."/>
            <person name="Fiore M.F."/>
            <person name="Varani A.M."/>
        </authorList>
    </citation>
    <scope>NUCLEOTIDE SEQUENCE [LARGE SCALE GENOMIC DNA]</scope>
    <source>
        <strain evidence="1 2">UFV-OR1</strain>
    </source>
</reference>
<sequence>MPLANAPLEGFGALCYAITHPTNTTDTTVIMDLTAQLKLFRQDAYDDLCKPAATFELIF</sequence>
<proteinExistence type="predicted"/>
<protein>
    <submittedName>
        <fullName evidence="1">Uncharacterized protein</fullName>
    </submittedName>
</protein>
<evidence type="ECO:0000313" key="2">
    <source>
        <dbReference type="Proteomes" id="UP000762253"/>
    </source>
</evidence>
<evidence type="ECO:0000313" key="1">
    <source>
        <dbReference type="EMBL" id="NMF62055.1"/>
    </source>
</evidence>
<keyword evidence="2" id="KW-1185">Reference proteome</keyword>
<accession>A0ABX1M4E4</accession>
<gene>
    <name evidence="1" type="ORF">DP115_04315</name>
</gene>
<dbReference type="EMBL" id="QMEC01000010">
    <property type="protein sequence ID" value="NMF62055.1"/>
    <property type="molecule type" value="Genomic_DNA"/>
</dbReference>
<organism evidence="1 2">
    <name type="scientific">Brasilonema octagenarum UFV-OR1</name>
    <dbReference type="NCBI Taxonomy" id="417115"/>
    <lineage>
        <taxon>Bacteria</taxon>
        <taxon>Bacillati</taxon>
        <taxon>Cyanobacteriota</taxon>
        <taxon>Cyanophyceae</taxon>
        <taxon>Nostocales</taxon>
        <taxon>Scytonemataceae</taxon>
        <taxon>Brasilonema</taxon>
        <taxon>Octagenarum group</taxon>
    </lineage>
</organism>
<dbReference type="Proteomes" id="UP000762253">
    <property type="component" value="Unassembled WGS sequence"/>
</dbReference>
<name>A0ABX1M4E4_9CYAN</name>
<dbReference type="RefSeq" id="WP_169263647.1">
    <property type="nucleotide sequence ID" value="NZ_QMEC01000010.1"/>
</dbReference>